<accession>A0AAD7XMG8</accession>
<reference evidence="1" key="1">
    <citation type="submission" date="2023-01" db="EMBL/GenBank/DDBJ databases">
        <title>Metagenome sequencing of chrysophaentin producing Chrysophaeum taylorii.</title>
        <authorList>
            <person name="Davison J."/>
            <person name="Bewley C."/>
        </authorList>
    </citation>
    <scope>NUCLEOTIDE SEQUENCE</scope>
    <source>
        <strain evidence="1">NIES-1699</strain>
    </source>
</reference>
<name>A0AAD7XMG8_9STRA</name>
<evidence type="ECO:0000313" key="1">
    <source>
        <dbReference type="EMBL" id="KAJ8611925.1"/>
    </source>
</evidence>
<comment type="caution">
    <text evidence="1">The sequence shown here is derived from an EMBL/GenBank/DDBJ whole genome shotgun (WGS) entry which is preliminary data.</text>
</comment>
<dbReference type="AlphaFoldDB" id="A0AAD7XMG8"/>
<dbReference type="Proteomes" id="UP001230188">
    <property type="component" value="Unassembled WGS sequence"/>
</dbReference>
<organism evidence="1 2">
    <name type="scientific">Chrysophaeum taylorii</name>
    <dbReference type="NCBI Taxonomy" id="2483200"/>
    <lineage>
        <taxon>Eukaryota</taxon>
        <taxon>Sar</taxon>
        <taxon>Stramenopiles</taxon>
        <taxon>Ochrophyta</taxon>
        <taxon>Pelagophyceae</taxon>
        <taxon>Pelagomonadales</taxon>
        <taxon>Pelagomonadaceae</taxon>
        <taxon>Chrysophaeum</taxon>
    </lineage>
</organism>
<sequence length="397" mass="43376">MIGVFLGVVGCWGAPASPNADDIAWASRTGPRAAFSELCTRWGLEVAACEARWHRWVDMRAREAARRRRLGVPEEDPPLRVGVAADVDYEPLRLGPQLDAPACGSPVLALGVVSAWSNGLAREAMRSTWLGNAREHEIAVRFFVAVPETGEVPGSVLREMATRRDLRGNSKLRGLLRRARQRRRLPPARSDDGDAIRCGTALEDLRRPFLDGSGLRVPRLETTTPPVGADRDAWLRAAKVWTVARADYPADVYPTFAQGNAYVLSRDLAEEPWTRLGLPDDVLTGLIVDSATGGRPRRVDSMYDLHLAEPTTQTRTVDVGVDGRSVVLEFDAHSDNLTALAYEFVSTRDTLVGAGCAPGNTTCLASRLEYALRTAPSFSRDRGSPCDRIADRVFCCG</sequence>
<evidence type="ECO:0000313" key="2">
    <source>
        <dbReference type="Proteomes" id="UP001230188"/>
    </source>
</evidence>
<gene>
    <name evidence="1" type="ORF">CTAYLR_004345</name>
</gene>
<evidence type="ECO:0008006" key="3">
    <source>
        <dbReference type="Google" id="ProtNLM"/>
    </source>
</evidence>
<dbReference type="EMBL" id="JAQMWT010000059">
    <property type="protein sequence ID" value="KAJ8611925.1"/>
    <property type="molecule type" value="Genomic_DNA"/>
</dbReference>
<keyword evidence="2" id="KW-1185">Reference proteome</keyword>
<proteinExistence type="predicted"/>
<protein>
    <recommendedName>
        <fullName evidence="3">Hexosyltransferase</fullName>
    </recommendedName>
</protein>